<feature type="transmembrane region" description="Helical" evidence="2">
    <location>
        <begin position="366"/>
        <end position="389"/>
    </location>
</feature>
<protein>
    <submittedName>
        <fullName evidence="4">Acid protease</fullName>
    </submittedName>
</protein>
<evidence type="ECO:0000256" key="1">
    <source>
        <dbReference type="SAM" id="MobiDB-lite"/>
    </source>
</evidence>
<feature type="region of interest" description="Disordered" evidence="1">
    <location>
        <begin position="413"/>
        <end position="500"/>
    </location>
</feature>
<evidence type="ECO:0000313" key="5">
    <source>
        <dbReference type="Proteomes" id="UP000799424"/>
    </source>
</evidence>
<dbReference type="CDD" id="cd12087">
    <property type="entry name" value="TM_EGFR-like"/>
    <property type="match status" value="1"/>
</dbReference>
<dbReference type="PANTHER" id="PTHR16861:SF4">
    <property type="entry name" value="SH3 DOMAIN PROTEIN (AFU_ORTHOLOGUE AFUA_1G13610)"/>
    <property type="match status" value="1"/>
</dbReference>
<dbReference type="EMBL" id="MU006227">
    <property type="protein sequence ID" value="KAF2825957.1"/>
    <property type="molecule type" value="Genomic_DNA"/>
</dbReference>
<sequence length="648" mass="70051">MSFNGEQPLGLETTSSFWKAAGAFTLPFESTYWWSPSLLSAGSNNTLRGEWGLTTVGLGQASKQSITIEEQWVARQYTKSFFLGYLGLSVGAVSPNGASRPTFLSGLAENPNTIPSAGYGFTAGASYKNSGRGAQGSMVFGGYDKARLISQQGVNISLPGKQNTTLVVGVKSITYTPDQDVQQGLTVLTKTPNGGFHAVVDSTLPYLVLPDDVCDKFVEKFNLVYDRTTGLYTVNGTAHERNQQQNATVAFKIGSEPTDSSTSFSSIVLPYEAFYKRAGFPIYPKGNETNYFPIRKSGNGVYILGRTFLQEAYIIVDYEHTTLTVAPAYFSDPMPAKEELVPIFNATYTPPAVVPKPNDDGISGGAIAGIVIGIVAVFLLIGGVAFFYYRKRRIARAKAQELEEKPVDIDTTAAGGEVKHRRVSELTGSEPPYSPQTKPVGYYGGDHKSIPELSPDSTPAELWGSPVDGASEGDYFASGPKPRRRGATRDSAGNTPGTPVVELAGDDGRYQVAGQHFDVVGPIQRPKHSRGPSDTSLSTNIDEVLAAPEKDAPQVERKHSSRFIEHTGEDTGPSRAEMVVSPLENTRADERDPSAEPTLERRPSHVRGLSDTTVNSESTAVSQPTPEELERWNRGIEEDVRPNQPLSK</sequence>
<evidence type="ECO:0000259" key="3">
    <source>
        <dbReference type="PROSITE" id="PS51767"/>
    </source>
</evidence>
<dbReference type="OrthoDB" id="4074350at2759"/>
<dbReference type="AlphaFoldDB" id="A0A6A6ZZU6"/>
<dbReference type="SUPFAM" id="SSF50630">
    <property type="entry name" value="Acid proteases"/>
    <property type="match status" value="1"/>
</dbReference>
<keyword evidence="5" id="KW-1185">Reference proteome</keyword>
<dbReference type="InterPro" id="IPR021109">
    <property type="entry name" value="Peptidase_aspartic_dom_sf"/>
</dbReference>
<keyword evidence="4" id="KW-0645">Protease</keyword>
<organism evidence="4 5">
    <name type="scientific">Ophiobolus disseminans</name>
    <dbReference type="NCBI Taxonomy" id="1469910"/>
    <lineage>
        <taxon>Eukaryota</taxon>
        <taxon>Fungi</taxon>
        <taxon>Dikarya</taxon>
        <taxon>Ascomycota</taxon>
        <taxon>Pezizomycotina</taxon>
        <taxon>Dothideomycetes</taxon>
        <taxon>Pleosporomycetidae</taxon>
        <taxon>Pleosporales</taxon>
        <taxon>Pleosporineae</taxon>
        <taxon>Phaeosphaeriaceae</taxon>
        <taxon>Ophiobolus</taxon>
    </lineage>
</organism>
<keyword evidence="2" id="KW-0472">Membrane</keyword>
<keyword evidence="4" id="KW-0378">Hydrolase</keyword>
<evidence type="ECO:0000256" key="2">
    <source>
        <dbReference type="SAM" id="Phobius"/>
    </source>
</evidence>
<dbReference type="Gene3D" id="2.40.70.10">
    <property type="entry name" value="Acid Proteases"/>
    <property type="match status" value="2"/>
</dbReference>
<dbReference type="GO" id="GO:0008233">
    <property type="term" value="F:peptidase activity"/>
    <property type="evidence" value="ECO:0007669"/>
    <property type="project" value="UniProtKB-KW"/>
</dbReference>
<dbReference type="InterPro" id="IPR033121">
    <property type="entry name" value="PEPTIDASE_A1"/>
</dbReference>
<dbReference type="Pfam" id="PF00026">
    <property type="entry name" value="Asp"/>
    <property type="match status" value="1"/>
</dbReference>
<gene>
    <name evidence="4" type="ORF">CC86DRAFT_293875</name>
</gene>
<evidence type="ECO:0000313" key="4">
    <source>
        <dbReference type="EMBL" id="KAF2825957.1"/>
    </source>
</evidence>
<feature type="compositionally biased region" description="Basic and acidic residues" evidence="1">
    <location>
        <begin position="586"/>
        <end position="603"/>
    </location>
</feature>
<feature type="domain" description="Peptidase A1" evidence="3">
    <location>
        <begin position="1"/>
        <end position="326"/>
    </location>
</feature>
<feature type="compositionally biased region" description="Basic and acidic residues" evidence="1">
    <location>
        <begin position="628"/>
        <end position="641"/>
    </location>
</feature>
<dbReference type="PANTHER" id="PTHR16861">
    <property type="entry name" value="GLYCOPROTEIN 38"/>
    <property type="match status" value="1"/>
</dbReference>
<keyword evidence="2" id="KW-0812">Transmembrane</keyword>
<reference evidence="4" key="1">
    <citation type="journal article" date="2020" name="Stud. Mycol.">
        <title>101 Dothideomycetes genomes: a test case for predicting lifestyles and emergence of pathogens.</title>
        <authorList>
            <person name="Haridas S."/>
            <person name="Albert R."/>
            <person name="Binder M."/>
            <person name="Bloem J."/>
            <person name="Labutti K."/>
            <person name="Salamov A."/>
            <person name="Andreopoulos B."/>
            <person name="Baker S."/>
            <person name="Barry K."/>
            <person name="Bills G."/>
            <person name="Bluhm B."/>
            <person name="Cannon C."/>
            <person name="Castanera R."/>
            <person name="Culley D."/>
            <person name="Daum C."/>
            <person name="Ezra D."/>
            <person name="Gonzalez J."/>
            <person name="Henrissat B."/>
            <person name="Kuo A."/>
            <person name="Liang C."/>
            <person name="Lipzen A."/>
            <person name="Lutzoni F."/>
            <person name="Magnuson J."/>
            <person name="Mondo S."/>
            <person name="Nolan M."/>
            <person name="Ohm R."/>
            <person name="Pangilinan J."/>
            <person name="Park H.-J."/>
            <person name="Ramirez L."/>
            <person name="Alfaro M."/>
            <person name="Sun H."/>
            <person name="Tritt A."/>
            <person name="Yoshinaga Y."/>
            <person name="Zwiers L.-H."/>
            <person name="Turgeon B."/>
            <person name="Goodwin S."/>
            <person name="Spatafora J."/>
            <person name="Crous P."/>
            <person name="Grigoriev I."/>
        </authorList>
    </citation>
    <scope>NUCLEOTIDE SEQUENCE</scope>
    <source>
        <strain evidence="4">CBS 113818</strain>
    </source>
</reference>
<proteinExistence type="predicted"/>
<dbReference type="Proteomes" id="UP000799424">
    <property type="component" value="Unassembled WGS sequence"/>
</dbReference>
<feature type="compositionally biased region" description="Polar residues" evidence="1">
    <location>
        <begin position="610"/>
        <end position="625"/>
    </location>
</feature>
<keyword evidence="2" id="KW-1133">Transmembrane helix</keyword>
<accession>A0A6A6ZZU6</accession>
<feature type="region of interest" description="Disordered" evidence="1">
    <location>
        <begin position="545"/>
        <end position="648"/>
    </location>
</feature>
<feature type="compositionally biased region" description="Basic and acidic residues" evidence="1">
    <location>
        <begin position="548"/>
        <end position="569"/>
    </location>
</feature>
<name>A0A6A6ZZU6_9PLEO</name>
<dbReference type="GO" id="GO:0006508">
    <property type="term" value="P:proteolysis"/>
    <property type="evidence" value="ECO:0007669"/>
    <property type="project" value="UniProtKB-KW"/>
</dbReference>
<dbReference type="PROSITE" id="PS51767">
    <property type="entry name" value="PEPTIDASE_A1"/>
    <property type="match status" value="1"/>
</dbReference>